<protein>
    <recommendedName>
        <fullName evidence="8">Formate hydrogenlyase</fullName>
    </recommendedName>
</protein>
<accession>A0AB39V0F6</accession>
<feature type="transmembrane region" description="Helical" evidence="6">
    <location>
        <begin position="36"/>
        <end position="56"/>
    </location>
</feature>
<dbReference type="GO" id="GO:0005886">
    <property type="term" value="C:plasma membrane"/>
    <property type="evidence" value="ECO:0007669"/>
    <property type="project" value="UniProtKB-SubCell"/>
</dbReference>
<feature type="transmembrane region" description="Helical" evidence="6">
    <location>
        <begin position="181"/>
        <end position="203"/>
    </location>
</feature>
<evidence type="ECO:0000256" key="1">
    <source>
        <dbReference type="ARBA" id="ARBA00004651"/>
    </source>
</evidence>
<evidence type="ECO:0000256" key="4">
    <source>
        <dbReference type="ARBA" id="ARBA00022989"/>
    </source>
</evidence>
<feature type="transmembrane region" description="Helical" evidence="6">
    <location>
        <begin position="128"/>
        <end position="148"/>
    </location>
</feature>
<reference evidence="7" key="1">
    <citation type="submission" date="2024-05" db="EMBL/GenBank/DDBJ databases">
        <title>Genome sequencing of novel strain.</title>
        <authorList>
            <person name="Ganbat D."/>
            <person name="Ganbat S."/>
            <person name="Lee S.-J."/>
        </authorList>
    </citation>
    <scope>NUCLEOTIDE SEQUENCE</scope>
    <source>
        <strain evidence="7">SMD15-11</strain>
    </source>
</reference>
<dbReference type="RefSeq" id="WP_369602919.1">
    <property type="nucleotide sequence ID" value="NZ_CP154858.1"/>
</dbReference>
<evidence type="ECO:0000256" key="2">
    <source>
        <dbReference type="ARBA" id="ARBA00022475"/>
    </source>
</evidence>
<dbReference type="AlphaFoldDB" id="A0AB39V0F6"/>
<keyword evidence="4 6" id="KW-1133">Transmembrane helix</keyword>
<feature type="transmembrane region" description="Helical" evidence="6">
    <location>
        <begin position="62"/>
        <end position="82"/>
    </location>
</feature>
<feature type="transmembrane region" description="Helical" evidence="6">
    <location>
        <begin position="155"/>
        <end position="175"/>
    </location>
</feature>
<evidence type="ECO:0000313" key="7">
    <source>
        <dbReference type="EMBL" id="XDT73945.1"/>
    </source>
</evidence>
<keyword evidence="5 6" id="KW-0472">Membrane</keyword>
<keyword evidence="3 6" id="KW-0812">Transmembrane</keyword>
<feature type="transmembrane region" description="Helical" evidence="6">
    <location>
        <begin position="12"/>
        <end position="29"/>
    </location>
</feature>
<comment type="subcellular location">
    <subcellularLocation>
        <location evidence="1">Cell membrane</location>
        <topology evidence="1">Multi-pass membrane protein</topology>
    </subcellularLocation>
</comment>
<gene>
    <name evidence="7" type="ORF">AAIA72_08235</name>
</gene>
<name>A0AB39V0F6_9GAMM</name>
<evidence type="ECO:0008006" key="8">
    <source>
        <dbReference type="Google" id="ProtNLM"/>
    </source>
</evidence>
<sequence length="225" mass="24825">MSLAQLDLFEQAILTAAALVMFMSFLLLSQSRVISTIHTFSAQSVLIVLITGLVAIEEKELHLMYSALLTLVLKVIFIPWLLHRIARKFHIQRAADIMYSPSLVMLAGGAIAIFCYYIALPIERYIEGITQPIVAISMTTVMLGFLVLITRSKAISQVIGFMAIENGLFLAAVSATKGMPLIVELGVAFDVLVAAIIFGVFFFQMKESFDSFDVDHLNQLSEVDS</sequence>
<evidence type="ECO:0000256" key="5">
    <source>
        <dbReference type="ARBA" id="ARBA00023136"/>
    </source>
</evidence>
<evidence type="ECO:0000256" key="6">
    <source>
        <dbReference type="SAM" id="Phobius"/>
    </source>
</evidence>
<proteinExistence type="predicted"/>
<evidence type="ECO:0000256" key="3">
    <source>
        <dbReference type="ARBA" id="ARBA00022692"/>
    </source>
</evidence>
<dbReference type="KEGG" id="tcd:AAIA72_08235"/>
<feature type="transmembrane region" description="Helical" evidence="6">
    <location>
        <begin position="103"/>
        <end position="122"/>
    </location>
</feature>
<dbReference type="PANTHER" id="PTHR38601:SF1">
    <property type="entry name" value="HYDROGENASE-4 COMPONENT E"/>
    <property type="match status" value="1"/>
</dbReference>
<dbReference type="InterPro" id="IPR038730">
    <property type="entry name" value="HyfE-like"/>
</dbReference>
<keyword evidence="2" id="KW-1003">Cell membrane</keyword>
<dbReference type="EMBL" id="CP154858">
    <property type="protein sequence ID" value="XDT73945.1"/>
    <property type="molecule type" value="Genomic_DNA"/>
</dbReference>
<organism evidence="7">
    <name type="scientific">Thermohahella caldifontis</name>
    <dbReference type="NCBI Taxonomy" id="3142973"/>
    <lineage>
        <taxon>Bacteria</taxon>
        <taxon>Pseudomonadati</taxon>
        <taxon>Pseudomonadota</taxon>
        <taxon>Gammaproteobacteria</taxon>
        <taxon>Oceanospirillales</taxon>
        <taxon>Hahellaceae</taxon>
        <taxon>Thermohahella</taxon>
    </lineage>
</organism>
<dbReference type="PANTHER" id="PTHR38601">
    <property type="entry name" value="HYDROGENASE-4 COMPONENT E"/>
    <property type="match status" value="1"/>
</dbReference>